<dbReference type="CDD" id="cd00060">
    <property type="entry name" value="FHA"/>
    <property type="match status" value="1"/>
</dbReference>
<dbReference type="HOGENOM" id="CLU_1625995_0_0_7"/>
<dbReference type="STRING" id="448385.sce7431"/>
<evidence type="ECO:0000313" key="2">
    <source>
        <dbReference type="EMBL" id="CAN97600.1"/>
    </source>
</evidence>
<dbReference type="SUPFAM" id="SSF49879">
    <property type="entry name" value="SMAD/FHA domain"/>
    <property type="match status" value="1"/>
</dbReference>
<dbReference type="Pfam" id="PF00498">
    <property type="entry name" value="FHA"/>
    <property type="match status" value="1"/>
</dbReference>
<dbReference type="EMBL" id="AM746676">
    <property type="protein sequence ID" value="CAN97600.1"/>
    <property type="molecule type" value="Genomic_DNA"/>
</dbReference>
<feature type="domain" description="FHA" evidence="1">
    <location>
        <begin position="106"/>
        <end position="156"/>
    </location>
</feature>
<keyword evidence="3" id="KW-1185">Reference proteome</keyword>
<dbReference type="eggNOG" id="COG1716">
    <property type="taxonomic scope" value="Bacteria"/>
</dbReference>
<protein>
    <submittedName>
        <fullName evidence="2">FHA domain protein</fullName>
    </submittedName>
</protein>
<name>A9EZ39_SORC5</name>
<evidence type="ECO:0000313" key="3">
    <source>
        <dbReference type="Proteomes" id="UP000002139"/>
    </source>
</evidence>
<reference evidence="2 3" key="1">
    <citation type="journal article" date="2007" name="Nat. Biotechnol.">
        <title>Complete genome sequence of the myxobacterium Sorangium cellulosum.</title>
        <authorList>
            <person name="Schneiker S."/>
            <person name="Perlova O."/>
            <person name="Kaiser O."/>
            <person name="Gerth K."/>
            <person name="Alici A."/>
            <person name="Altmeyer M.O."/>
            <person name="Bartels D."/>
            <person name="Bekel T."/>
            <person name="Beyer S."/>
            <person name="Bode E."/>
            <person name="Bode H.B."/>
            <person name="Bolten C.J."/>
            <person name="Choudhuri J.V."/>
            <person name="Doss S."/>
            <person name="Elnakady Y.A."/>
            <person name="Frank B."/>
            <person name="Gaigalat L."/>
            <person name="Goesmann A."/>
            <person name="Groeger C."/>
            <person name="Gross F."/>
            <person name="Jelsbak L."/>
            <person name="Jelsbak L."/>
            <person name="Kalinowski J."/>
            <person name="Kegler C."/>
            <person name="Knauber T."/>
            <person name="Konietzny S."/>
            <person name="Kopp M."/>
            <person name="Krause L."/>
            <person name="Krug D."/>
            <person name="Linke B."/>
            <person name="Mahmud T."/>
            <person name="Martinez-Arias R."/>
            <person name="McHardy A.C."/>
            <person name="Merai M."/>
            <person name="Meyer F."/>
            <person name="Mormann S."/>
            <person name="Munoz-Dorado J."/>
            <person name="Perez J."/>
            <person name="Pradella S."/>
            <person name="Rachid S."/>
            <person name="Raddatz G."/>
            <person name="Rosenau F."/>
            <person name="Rueckert C."/>
            <person name="Sasse F."/>
            <person name="Scharfe M."/>
            <person name="Schuster S.C."/>
            <person name="Suen G."/>
            <person name="Treuner-Lange A."/>
            <person name="Velicer G.J."/>
            <person name="Vorholter F.-J."/>
            <person name="Weissman K.J."/>
            <person name="Welch R.D."/>
            <person name="Wenzel S.C."/>
            <person name="Whitworth D.E."/>
            <person name="Wilhelm S."/>
            <person name="Wittmann C."/>
            <person name="Bloecker H."/>
            <person name="Puehler A."/>
            <person name="Mueller R."/>
        </authorList>
    </citation>
    <scope>NUCLEOTIDE SEQUENCE [LARGE SCALE GENOMIC DNA]</scope>
    <source>
        <strain evidence="3">So ce56</strain>
    </source>
</reference>
<dbReference type="Proteomes" id="UP000002139">
    <property type="component" value="Chromosome"/>
</dbReference>
<dbReference type="BioCyc" id="SCEL448385:SCE_RS38085-MONOMER"/>
<proteinExistence type="predicted"/>
<dbReference type="InterPro" id="IPR000253">
    <property type="entry name" value="FHA_dom"/>
</dbReference>
<sequence>MRGRDATAKVPPWTVRGAGSAYTRRIVEDSGDIIELARVMPRDRFVRQVTNLLLVVSEAGPDNQQIAFRTVAASPAAHRKPPPPPGPASEVFQLVKAKGNPYLDQISVGRTRNCDVVLRHPSVSKLHAHFRRNEQGQLVLIDNGSQNGTRVNGKLLSESEPQEVSVGDVIQFGRLTTSLLDAAALFDLVREQARLARDQANR</sequence>
<evidence type="ECO:0000259" key="1">
    <source>
        <dbReference type="PROSITE" id="PS50006"/>
    </source>
</evidence>
<dbReference type="AlphaFoldDB" id="A9EZ39"/>
<dbReference type="SMART" id="SM00240">
    <property type="entry name" value="FHA"/>
    <property type="match status" value="1"/>
</dbReference>
<dbReference type="KEGG" id="scl:sce7431"/>
<dbReference type="PROSITE" id="PS50006">
    <property type="entry name" value="FHA_DOMAIN"/>
    <property type="match status" value="1"/>
</dbReference>
<dbReference type="Gene3D" id="2.60.200.20">
    <property type="match status" value="1"/>
</dbReference>
<organism evidence="2 3">
    <name type="scientific">Sorangium cellulosum (strain So ce56)</name>
    <name type="common">Polyangium cellulosum (strain So ce56)</name>
    <dbReference type="NCBI Taxonomy" id="448385"/>
    <lineage>
        <taxon>Bacteria</taxon>
        <taxon>Pseudomonadati</taxon>
        <taxon>Myxococcota</taxon>
        <taxon>Polyangia</taxon>
        <taxon>Polyangiales</taxon>
        <taxon>Polyangiaceae</taxon>
        <taxon>Sorangium</taxon>
    </lineage>
</organism>
<gene>
    <name evidence="2" type="ordered locus">sce7431</name>
</gene>
<accession>A9EZ39</accession>
<dbReference type="InterPro" id="IPR008984">
    <property type="entry name" value="SMAD_FHA_dom_sf"/>
</dbReference>
<dbReference type="InterPro" id="IPR050923">
    <property type="entry name" value="Cell_Proc_Reg/RNA_Proc"/>
</dbReference>
<dbReference type="PANTHER" id="PTHR23308">
    <property type="entry name" value="NUCLEAR INHIBITOR OF PROTEIN PHOSPHATASE-1"/>
    <property type="match status" value="1"/>
</dbReference>